<evidence type="ECO:0000313" key="2">
    <source>
        <dbReference type="EMBL" id="PTE19031.1"/>
    </source>
</evidence>
<dbReference type="RefSeq" id="WP_146170745.1">
    <property type="nucleotide sequence ID" value="NZ_PZKG01000302.1"/>
</dbReference>
<protein>
    <recommendedName>
        <fullName evidence="1">Protein CR006 P-loop domain-containing protein</fullName>
    </recommendedName>
</protein>
<keyword evidence="3" id="KW-1185">Reference proteome</keyword>
<dbReference type="OrthoDB" id="9789562at2"/>
<dbReference type="Proteomes" id="UP000241010">
    <property type="component" value="Unassembled WGS sequence"/>
</dbReference>
<dbReference type="InterPro" id="IPR027417">
    <property type="entry name" value="P-loop_NTPase"/>
</dbReference>
<accession>A0A2T4JM91</accession>
<dbReference type="AlphaFoldDB" id="A0A2T4JM91"/>
<sequence length="213" mass="24145">GDQDFNTKEGVVVIDDPISSLDAASIYQAFAFLKNAVKDVKQVFILTHNFDFLKLLLNWVQNFKKTDKAYFMVVCAEADECRNASLKPLDALLLDHPTEYCFLFKLLHGFKSDGTILASYHIPNVARKVLETFLDFHRPYEASLHSKLEEIDFDPHKKTAIYKFANDLSHSTGKGFDPALVSETQKNVTYLLEMIKAVSPLHYNGLEKLAGPR</sequence>
<proteinExistence type="predicted"/>
<dbReference type="Gene3D" id="3.40.50.300">
    <property type="entry name" value="P-loop containing nucleotide triphosphate hydrolases"/>
    <property type="match status" value="1"/>
</dbReference>
<organism evidence="2 3">
    <name type="scientific">Cereibacter changlensis JA139</name>
    <dbReference type="NCBI Taxonomy" id="1188249"/>
    <lineage>
        <taxon>Bacteria</taxon>
        <taxon>Pseudomonadati</taxon>
        <taxon>Pseudomonadota</taxon>
        <taxon>Alphaproteobacteria</taxon>
        <taxon>Rhodobacterales</taxon>
        <taxon>Paracoccaceae</taxon>
        <taxon>Cereibacter</taxon>
    </lineage>
</organism>
<feature type="domain" description="Protein CR006 P-loop" evidence="1">
    <location>
        <begin position="3"/>
        <end position="191"/>
    </location>
</feature>
<dbReference type="EMBL" id="PZKG01000302">
    <property type="protein sequence ID" value="PTE19031.1"/>
    <property type="molecule type" value="Genomic_DNA"/>
</dbReference>
<feature type="non-terminal residue" evidence="2">
    <location>
        <position position="1"/>
    </location>
</feature>
<dbReference type="InterPro" id="IPR026866">
    <property type="entry name" value="CR006_AAA"/>
</dbReference>
<gene>
    <name evidence="2" type="ORF">C5F48_23430</name>
</gene>
<dbReference type="SUPFAM" id="SSF52540">
    <property type="entry name" value="P-loop containing nucleoside triphosphate hydrolases"/>
    <property type="match status" value="1"/>
</dbReference>
<evidence type="ECO:0000259" key="1">
    <source>
        <dbReference type="Pfam" id="PF13166"/>
    </source>
</evidence>
<name>A0A2T4JM91_9RHOB</name>
<dbReference type="CDD" id="cd00267">
    <property type="entry name" value="ABC_ATPase"/>
    <property type="match status" value="1"/>
</dbReference>
<reference evidence="2 3" key="1">
    <citation type="submission" date="2018-03" db="EMBL/GenBank/DDBJ databases">
        <title>Cereibacter changlensis.</title>
        <authorList>
            <person name="Meyer T.E."/>
            <person name="Miller S."/>
            <person name="Lodha T."/>
            <person name="Gandham S."/>
            <person name="Chintalapati S."/>
            <person name="Chintalapati V.R."/>
        </authorList>
    </citation>
    <scope>NUCLEOTIDE SEQUENCE [LARGE SCALE GENOMIC DNA]</scope>
    <source>
        <strain evidence="2 3">JA139</strain>
    </source>
</reference>
<evidence type="ECO:0000313" key="3">
    <source>
        <dbReference type="Proteomes" id="UP000241010"/>
    </source>
</evidence>
<dbReference type="Pfam" id="PF13166">
    <property type="entry name" value="AAA_13"/>
    <property type="match status" value="1"/>
</dbReference>
<comment type="caution">
    <text evidence="2">The sequence shown here is derived from an EMBL/GenBank/DDBJ whole genome shotgun (WGS) entry which is preliminary data.</text>
</comment>